<keyword evidence="2" id="KW-1185">Reference proteome</keyword>
<accession>A0ABP9SAL6</accession>
<dbReference type="NCBIfam" id="TIGR02242">
    <property type="entry name" value="tail_TIGR02242"/>
    <property type="match status" value="1"/>
</dbReference>
<evidence type="ECO:0000313" key="2">
    <source>
        <dbReference type="Proteomes" id="UP001501570"/>
    </source>
</evidence>
<evidence type="ECO:0000313" key="1">
    <source>
        <dbReference type="EMBL" id="GAA5193513.1"/>
    </source>
</evidence>
<comment type="caution">
    <text evidence="1">The sequence shown here is derived from an EMBL/GenBank/DDBJ whole genome shotgun (WGS) entry which is preliminary data.</text>
</comment>
<reference evidence="2" key="1">
    <citation type="journal article" date="2019" name="Int. J. Syst. Evol. Microbiol.">
        <title>The Global Catalogue of Microorganisms (GCM) 10K type strain sequencing project: providing services to taxonomists for standard genome sequencing and annotation.</title>
        <authorList>
            <consortium name="The Broad Institute Genomics Platform"/>
            <consortium name="The Broad Institute Genome Sequencing Center for Infectious Disease"/>
            <person name="Wu L."/>
            <person name="Ma J."/>
        </authorList>
    </citation>
    <scope>NUCLEOTIDE SEQUENCE [LARGE SCALE GENOMIC DNA]</scope>
    <source>
        <strain evidence="2">JCM 18304</strain>
    </source>
</reference>
<dbReference type="EMBL" id="BAABJQ010000019">
    <property type="protein sequence ID" value="GAA5193513.1"/>
    <property type="molecule type" value="Genomic_DNA"/>
</dbReference>
<name>A0ABP9SAL6_9ACTN</name>
<dbReference type="RefSeq" id="WP_345634491.1">
    <property type="nucleotide sequence ID" value="NZ_BAABJQ010000019.1"/>
</dbReference>
<dbReference type="Pfam" id="PF09684">
    <property type="entry name" value="Tail_P2_I"/>
    <property type="match status" value="1"/>
</dbReference>
<sequence length="211" mass="23873">MSYLDHLPATFRQGDFLGNFLLAFEAVLDGAPDADEVGLQPRIDTLSDLFDPTVTPAEFLPWLAGWAALSLRADWDEATIRGFLREIVPLYRQRGTLEGLRRVLQIYLRPLSPDSIADEVTIYDDFVDPPHYFQVELTLRDADPDRLRLTQQVARAIIDQEKPAHTFYALKVVIPTMRLVSVRLREAENNVPALLILGQNTWLGTAEQTEG</sequence>
<dbReference type="InterPro" id="IPR011748">
    <property type="entry name" value="Unchr_phage_tail-like"/>
</dbReference>
<protein>
    <recommendedName>
        <fullName evidence="3">Phage tail protein</fullName>
    </recommendedName>
</protein>
<dbReference type="InterPro" id="IPR006521">
    <property type="entry name" value="Tail_protein_I"/>
</dbReference>
<organism evidence="1 2">
    <name type="scientific">Rugosimonospora acidiphila</name>
    <dbReference type="NCBI Taxonomy" id="556531"/>
    <lineage>
        <taxon>Bacteria</taxon>
        <taxon>Bacillati</taxon>
        <taxon>Actinomycetota</taxon>
        <taxon>Actinomycetes</taxon>
        <taxon>Micromonosporales</taxon>
        <taxon>Micromonosporaceae</taxon>
        <taxon>Rugosimonospora</taxon>
    </lineage>
</organism>
<dbReference type="Proteomes" id="UP001501570">
    <property type="component" value="Unassembled WGS sequence"/>
</dbReference>
<evidence type="ECO:0008006" key="3">
    <source>
        <dbReference type="Google" id="ProtNLM"/>
    </source>
</evidence>
<gene>
    <name evidence="1" type="ORF">GCM10023322_55700</name>
</gene>
<proteinExistence type="predicted"/>
<dbReference type="NCBIfam" id="TIGR01634">
    <property type="entry name" value="tail_P2_I"/>
    <property type="match status" value="1"/>
</dbReference>